<dbReference type="PANTHER" id="PTHR23028:SF53">
    <property type="entry name" value="ACYL_TRANSF_3 DOMAIN-CONTAINING PROTEIN"/>
    <property type="match status" value="1"/>
</dbReference>
<keyword evidence="4" id="KW-1185">Reference proteome</keyword>
<dbReference type="Pfam" id="PF01757">
    <property type="entry name" value="Acyl_transf_3"/>
    <property type="match status" value="1"/>
</dbReference>
<keyword evidence="3" id="KW-0012">Acyltransferase</keyword>
<gene>
    <name evidence="3" type="ORF">SAMN04488107_4231</name>
</gene>
<dbReference type="AlphaFoldDB" id="A0A239I9K0"/>
<protein>
    <submittedName>
        <fullName evidence="3">Peptidoglycan/LPS O-acetylase OafA/YrhL, contains acyltransferase and SGNH-hydrolase domains</fullName>
    </submittedName>
</protein>
<keyword evidence="1" id="KW-0812">Transmembrane</keyword>
<proteinExistence type="predicted"/>
<organism evidence="3 4">
    <name type="scientific">Geodermatophilus saharensis</name>
    <dbReference type="NCBI Taxonomy" id="1137994"/>
    <lineage>
        <taxon>Bacteria</taxon>
        <taxon>Bacillati</taxon>
        <taxon>Actinomycetota</taxon>
        <taxon>Actinomycetes</taxon>
        <taxon>Geodermatophilales</taxon>
        <taxon>Geodermatophilaceae</taxon>
        <taxon>Geodermatophilus</taxon>
    </lineage>
</organism>
<evidence type="ECO:0000313" key="4">
    <source>
        <dbReference type="Proteomes" id="UP000198386"/>
    </source>
</evidence>
<keyword evidence="1" id="KW-0472">Membrane</keyword>
<accession>A0A239I9K0</accession>
<feature type="transmembrane region" description="Helical" evidence="1">
    <location>
        <begin position="74"/>
        <end position="92"/>
    </location>
</feature>
<feature type="transmembrane region" description="Helical" evidence="1">
    <location>
        <begin position="35"/>
        <end position="54"/>
    </location>
</feature>
<dbReference type="InterPro" id="IPR002656">
    <property type="entry name" value="Acyl_transf_3_dom"/>
</dbReference>
<evidence type="ECO:0000313" key="3">
    <source>
        <dbReference type="EMBL" id="SNS89988.1"/>
    </source>
</evidence>
<keyword evidence="1" id="KW-1133">Transmembrane helix</keyword>
<feature type="domain" description="Acyltransferase 3" evidence="2">
    <location>
        <begin position="4"/>
        <end position="305"/>
    </location>
</feature>
<dbReference type="Proteomes" id="UP000198386">
    <property type="component" value="Unassembled WGS sequence"/>
</dbReference>
<dbReference type="GO" id="GO:0009103">
    <property type="term" value="P:lipopolysaccharide biosynthetic process"/>
    <property type="evidence" value="ECO:0007669"/>
    <property type="project" value="TreeGrafter"/>
</dbReference>
<feature type="transmembrane region" description="Helical" evidence="1">
    <location>
        <begin position="150"/>
        <end position="168"/>
    </location>
</feature>
<evidence type="ECO:0000259" key="2">
    <source>
        <dbReference type="Pfam" id="PF01757"/>
    </source>
</evidence>
<reference evidence="4" key="1">
    <citation type="submission" date="2017-06" db="EMBL/GenBank/DDBJ databases">
        <authorList>
            <person name="Varghese N."/>
            <person name="Submissions S."/>
        </authorList>
    </citation>
    <scope>NUCLEOTIDE SEQUENCE [LARGE SCALE GENOMIC DNA]</scope>
    <source>
        <strain evidence="4">DSM 45423</strain>
    </source>
</reference>
<sequence>MLPRLTGMRAFAALAVFLFHLDVWGVVRLPGGVSRAGFVGVGFFFVLSGFVLAWGTRPDLPTLRFYRRRFARVWPSHAVVLAVAAVLPVVAVHRDVPSGVANALLVQAWSPDPEVVYSFNGVSWSLSCEAFFYLVFPVAALVVRRLPRRVAGGLAVLGLLLALLAGLLRPELAFHLPLVRVGEFLVGLVAGVAVRDGWRPRPRGAVVVPVVLAALAAVLVVPPPVADVVAAVPFLLVVLHAARRDLDGRRGWLTSRTVVFAGEASFAFYLVHELTVLNLRDLVPGPVAGRVAVIVVVATTAAVVLHLAVERPCNRWLRDRAPSVALASPPLLDDTAAETSRTRRD</sequence>
<dbReference type="GO" id="GO:0016020">
    <property type="term" value="C:membrane"/>
    <property type="evidence" value="ECO:0007669"/>
    <property type="project" value="TreeGrafter"/>
</dbReference>
<feature type="transmembrane region" description="Helical" evidence="1">
    <location>
        <begin position="206"/>
        <end position="222"/>
    </location>
</feature>
<dbReference type="EMBL" id="FZOH01000010">
    <property type="protein sequence ID" value="SNS89988.1"/>
    <property type="molecule type" value="Genomic_DNA"/>
</dbReference>
<dbReference type="GO" id="GO:0016787">
    <property type="term" value="F:hydrolase activity"/>
    <property type="evidence" value="ECO:0007669"/>
    <property type="project" value="UniProtKB-KW"/>
</dbReference>
<feature type="transmembrane region" description="Helical" evidence="1">
    <location>
        <begin position="122"/>
        <end position="143"/>
    </location>
</feature>
<feature type="transmembrane region" description="Helical" evidence="1">
    <location>
        <begin position="253"/>
        <end position="271"/>
    </location>
</feature>
<dbReference type="InterPro" id="IPR050879">
    <property type="entry name" value="Acyltransferase_3"/>
</dbReference>
<name>A0A239I9K0_9ACTN</name>
<evidence type="ECO:0000256" key="1">
    <source>
        <dbReference type="SAM" id="Phobius"/>
    </source>
</evidence>
<dbReference type="PANTHER" id="PTHR23028">
    <property type="entry name" value="ACETYLTRANSFERASE"/>
    <property type="match status" value="1"/>
</dbReference>
<keyword evidence="3" id="KW-0378">Hydrolase</keyword>
<keyword evidence="3" id="KW-0808">Transferase</keyword>
<feature type="transmembrane region" description="Helical" evidence="1">
    <location>
        <begin position="291"/>
        <end position="309"/>
    </location>
</feature>
<dbReference type="GO" id="GO:0016747">
    <property type="term" value="F:acyltransferase activity, transferring groups other than amino-acyl groups"/>
    <property type="evidence" value="ECO:0007669"/>
    <property type="project" value="InterPro"/>
</dbReference>